<keyword evidence="3" id="KW-1185">Reference proteome</keyword>
<reference evidence="2 3" key="1">
    <citation type="submission" date="2020-01" db="EMBL/GenBank/DDBJ databases">
        <title>The draft genome sequence of Corallococcus exiguus DSM 14696.</title>
        <authorList>
            <person name="Zhang X."/>
            <person name="Zhu H."/>
        </authorList>
    </citation>
    <scope>NUCLEOTIDE SEQUENCE [LARGE SCALE GENOMIC DNA]</scope>
    <source>
        <strain evidence="2 3">DSM 14696</strain>
    </source>
</reference>
<name>A0A7X4Y8G6_9BACT</name>
<evidence type="ECO:0000313" key="3">
    <source>
        <dbReference type="Proteomes" id="UP000537825"/>
    </source>
</evidence>
<accession>A0A7X4Y8G6</accession>
<proteinExistence type="predicted"/>
<organism evidence="2 3">
    <name type="scientific">Corallococcus exiguus</name>
    <dbReference type="NCBI Taxonomy" id="83462"/>
    <lineage>
        <taxon>Bacteria</taxon>
        <taxon>Pseudomonadati</taxon>
        <taxon>Myxococcota</taxon>
        <taxon>Myxococcia</taxon>
        <taxon>Myxococcales</taxon>
        <taxon>Cystobacterineae</taxon>
        <taxon>Myxococcaceae</taxon>
        <taxon>Corallococcus</taxon>
    </lineage>
</organism>
<comment type="caution">
    <text evidence="2">The sequence shown here is derived from an EMBL/GenBank/DDBJ whole genome shotgun (WGS) entry which is preliminary data.</text>
</comment>
<dbReference type="InterPro" id="IPR012433">
    <property type="entry name" value="Imm11"/>
</dbReference>
<evidence type="ECO:0000313" key="2">
    <source>
        <dbReference type="EMBL" id="NBC40850.1"/>
    </source>
</evidence>
<protein>
    <recommendedName>
        <fullName evidence="1">Immunity MXAN-0049 protein domain-containing protein</fullName>
    </recommendedName>
</protein>
<evidence type="ECO:0000259" key="1">
    <source>
        <dbReference type="Pfam" id="PF07791"/>
    </source>
</evidence>
<dbReference type="EMBL" id="JAAAPK010000003">
    <property type="protein sequence ID" value="NBC40850.1"/>
    <property type="molecule type" value="Genomic_DNA"/>
</dbReference>
<dbReference type="Pfam" id="PF07791">
    <property type="entry name" value="Imm11"/>
    <property type="match status" value="1"/>
</dbReference>
<gene>
    <name evidence="2" type="ORF">GTZ93_13525</name>
</gene>
<sequence>MQRQFFELDIDVYVPGRWYFKTPTQLDGQPLEDPWVFTIGGPIADPGPLLIPLSLSGNPLDFTSAGVGFTPILNTRTAEVFRALAPNDVQLFPVQVEGQAEPYFLLVAARTLRCVDEVASEEVQFWRPEDGQPAKVGQYRYIAGLRIDKARVADERVFRVWGFQTALIVDGQLKQALEQTGIVGGKFVEV</sequence>
<dbReference type="Proteomes" id="UP000537825">
    <property type="component" value="Unassembled WGS sequence"/>
</dbReference>
<dbReference type="AlphaFoldDB" id="A0A7X4Y8G6"/>
<feature type="domain" description="Immunity MXAN-0049 protein" evidence="1">
    <location>
        <begin position="74"/>
        <end position="189"/>
    </location>
</feature>